<organism evidence="1 2">
    <name type="scientific">Coniosporium tulheliwenetii</name>
    <dbReference type="NCBI Taxonomy" id="3383036"/>
    <lineage>
        <taxon>Eukaryota</taxon>
        <taxon>Fungi</taxon>
        <taxon>Dikarya</taxon>
        <taxon>Ascomycota</taxon>
        <taxon>Pezizomycotina</taxon>
        <taxon>Dothideomycetes</taxon>
        <taxon>Dothideomycetes incertae sedis</taxon>
        <taxon>Coniosporium</taxon>
    </lineage>
</organism>
<name>A0ACC2YNC5_9PEZI</name>
<keyword evidence="2" id="KW-1185">Reference proteome</keyword>
<gene>
    <name evidence="1" type="primary">ADE1</name>
    <name evidence="1" type="ORF">H2199_007814</name>
</gene>
<keyword evidence="1" id="KW-0436">Ligase</keyword>
<accession>A0ACC2YNC5</accession>
<comment type="caution">
    <text evidence="1">The sequence shown here is derived from an EMBL/GenBank/DDBJ whole genome shotgun (WGS) entry which is preliminary data.</text>
</comment>
<reference evidence="1" key="1">
    <citation type="submission" date="2022-10" db="EMBL/GenBank/DDBJ databases">
        <title>Culturing micro-colonial fungi from biological soil crusts in the Mojave desert and describing Neophaeococcomyces mojavensis, and introducing the new genera and species Taxawa tesnikishii.</title>
        <authorList>
            <person name="Kurbessoian T."/>
            <person name="Stajich J.E."/>
        </authorList>
    </citation>
    <scope>NUCLEOTIDE SEQUENCE</scope>
    <source>
        <strain evidence="1">JES_115</strain>
    </source>
</reference>
<proteinExistence type="predicted"/>
<protein>
    <submittedName>
        <fullName evidence="1">Bifunctional purine biosynthetic protein ade1</fullName>
        <ecNumber evidence="1">6.3.2.6</ecNumber>
    </submittedName>
</protein>
<dbReference type="EC" id="6.3.2.6" evidence="1"/>
<evidence type="ECO:0000313" key="1">
    <source>
        <dbReference type="EMBL" id="KAJ9636820.1"/>
    </source>
</evidence>
<dbReference type="EMBL" id="JAPDRP010000024">
    <property type="protein sequence ID" value="KAJ9636820.1"/>
    <property type="molecule type" value="Genomic_DNA"/>
</dbReference>
<dbReference type="Proteomes" id="UP001172680">
    <property type="component" value="Unassembled WGS sequence"/>
</dbReference>
<sequence>MSADTILTSTDLTAFFPRLASGKVRDVYTLSPSTLLFIATDRISAYDVVLSTGIPGKGRLLTQMSAHWFAVLPSLVPGLRTHFVSMALPSALEENTELADVYRGRSMQVRRLKVFPIESIVRGYITGSAWAEYRRSGTVHGGRMREGLRESEMLEEPIWTPSTKAEAGSKDENISPEKAAELIGQNYASQIRDLSLRIYSAARDYALERGIIIADTKFEFALDESTSPPSVVLVDEVLTPDSSRFWDKEKYEVGRPQESLDKQYLRDWLTKNKLKGVDGVEMPREVAERTARGYREAYERLTGELQQR</sequence>
<evidence type="ECO:0000313" key="2">
    <source>
        <dbReference type="Proteomes" id="UP001172680"/>
    </source>
</evidence>